<dbReference type="Proteomes" id="UP001216907">
    <property type="component" value="Unassembled WGS sequence"/>
</dbReference>
<feature type="chain" id="PRO_5045132915" description="HEAT repeat domain-containing protein" evidence="1">
    <location>
        <begin position="23"/>
        <end position="229"/>
    </location>
</feature>
<dbReference type="RefSeq" id="WP_277861696.1">
    <property type="nucleotide sequence ID" value="NZ_JARRAG010000002.1"/>
</dbReference>
<dbReference type="SUPFAM" id="SSF48371">
    <property type="entry name" value="ARM repeat"/>
    <property type="match status" value="1"/>
</dbReference>
<gene>
    <name evidence="2" type="ORF">PZE19_16290</name>
</gene>
<reference evidence="2 3" key="1">
    <citation type="submission" date="2023-03" db="EMBL/GenBank/DDBJ databases">
        <title>Paludisphaera mucosa sp. nov. a novel planctomycete from northern fen.</title>
        <authorList>
            <person name="Ivanova A."/>
        </authorList>
    </citation>
    <scope>NUCLEOTIDE SEQUENCE [LARGE SCALE GENOMIC DNA]</scope>
    <source>
        <strain evidence="2 3">Pla2</strain>
    </source>
</reference>
<evidence type="ECO:0000313" key="2">
    <source>
        <dbReference type="EMBL" id="MDG3005351.1"/>
    </source>
</evidence>
<comment type="caution">
    <text evidence="2">The sequence shown here is derived from an EMBL/GenBank/DDBJ whole genome shotgun (WGS) entry which is preliminary data.</text>
</comment>
<evidence type="ECO:0000313" key="3">
    <source>
        <dbReference type="Proteomes" id="UP001216907"/>
    </source>
</evidence>
<dbReference type="InterPro" id="IPR016024">
    <property type="entry name" value="ARM-type_fold"/>
</dbReference>
<protein>
    <recommendedName>
        <fullName evidence="4">HEAT repeat domain-containing protein</fullName>
    </recommendedName>
</protein>
<feature type="signal peptide" evidence="1">
    <location>
        <begin position="1"/>
        <end position="22"/>
    </location>
</feature>
<evidence type="ECO:0008006" key="4">
    <source>
        <dbReference type="Google" id="ProtNLM"/>
    </source>
</evidence>
<keyword evidence="1" id="KW-0732">Signal</keyword>
<accession>A0ABT6FCX2</accession>
<dbReference type="InterPro" id="IPR011989">
    <property type="entry name" value="ARM-like"/>
</dbReference>
<organism evidence="2 3">
    <name type="scientific">Paludisphaera mucosa</name>
    <dbReference type="NCBI Taxonomy" id="3030827"/>
    <lineage>
        <taxon>Bacteria</taxon>
        <taxon>Pseudomonadati</taxon>
        <taxon>Planctomycetota</taxon>
        <taxon>Planctomycetia</taxon>
        <taxon>Isosphaerales</taxon>
        <taxon>Isosphaeraceae</taxon>
        <taxon>Paludisphaera</taxon>
    </lineage>
</organism>
<name>A0ABT6FCX2_9BACT</name>
<dbReference type="EMBL" id="JARRAG010000002">
    <property type="protein sequence ID" value="MDG3005351.1"/>
    <property type="molecule type" value="Genomic_DNA"/>
</dbReference>
<evidence type="ECO:0000256" key="1">
    <source>
        <dbReference type="SAM" id="SignalP"/>
    </source>
</evidence>
<keyword evidence="3" id="KW-1185">Reference proteome</keyword>
<sequence length="229" mass="23395">MKTKAVVLAGAALLAASSSALAQKASQSAGNRKRQTQDELVEVLKKADATRKDKADALRVLAQVGDRGCLPVVAPLLRDEELADMARYAIEPIPDPAVDDALRAAVAEATGRPLVGAIASLGVRRDVKAVPILIPKLADADVQVAVIAAKTLGEIGTLAAAKALEDALPKAQAVAQAAVVEGLFRSAETLAAQGQGKAAAGLYDALAKCAPLACVKDVAAKRAEALRKA</sequence>
<dbReference type="Gene3D" id="1.25.10.10">
    <property type="entry name" value="Leucine-rich Repeat Variant"/>
    <property type="match status" value="1"/>
</dbReference>
<proteinExistence type="predicted"/>